<evidence type="ECO:0000259" key="6">
    <source>
        <dbReference type="SMART" id="SM00827"/>
    </source>
</evidence>
<accession>A0A0N5ANK8</accession>
<dbReference type="Gene3D" id="3.40.366.10">
    <property type="entry name" value="Malonyl-Coenzyme A Acyl Carrier Protein, domain 2"/>
    <property type="match status" value="1"/>
</dbReference>
<dbReference type="SUPFAM" id="SSF53613">
    <property type="entry name" value="Ribokinase-like"/>
    <property type="match status" value="1"/>
</dbReference>
<dbReference type="SMART" id="SM00827">
    <property type="entry name" value="PKS_AT"/>
    <property type="match status" value="1"/>
</dbReference>
<dbReference type="InterPro" id="IPR029056">
    <property type="entry name" value="Ribokinase-like"/>
</dbReference>
<dbReference type="SUPFAM" id="SSF52151">
    <property type="entry name" value="FabD/lysophospholipase-like"/>
    <property type="match status" value="1"/>
</dbReference>
<evidence type="ECO:0000256" key="2">
    <source>
        <dbReference type="ARBA" id="ARBA00022723"/>
    </source>
</evidence>
<evidence type="ECO:0000256" key="4">
    <source>
        <dbReference type="ARBA" id="ARBA00022842"/>
    </source>
</evidence>
<dbReference type="GO" id="GO:0005783">
    <property type="term" value="C:endoplasmic reticulum"/>
    <property type="evidence" value="ECO:0007669"/>
    <property type="project" value="TreeGrafter"/>
</dbReference>
<evidence type="ECO:0000256" key="5">
    <source>
        <dbReference type="ARBA" id="ARBA00023152"/>
    </source>
</evidence>
<keyword evidence="2" id="KW-0479">Metal-binding</keyword>
<reference evidence="8" key="1">
    <citation type="submission" date="2016-04" db="UniProtKB">
        <authorList>
            <consortium name="WormBaseParasite"/>
        </authorList>
    </citation>
    <scope>IDENTIFICATION</scope>
</reference>
<keyword evidence="4" id="KW-0460">Magnesium</keyword>
<evidence type="ECO:0000256" key="1">
    <source>
        <dbReference type="ARBA" id="ARBA00022679"/>
    </source>
</evidence>
<keyword evidence="7" id="KW-1185">Reference proteome</keyword>
<dbReference type="InterPro" id="IPR001227">
    <property type="entry name" value="Ac_transferase_dom_sf"/>
</dbReference>
<dbReference type="GO" id="GO:0006096">
    <property type="term" value="P:glycolytic process"/>
    <property type="evidence" value="ECO:0007669"/>
    <property type="project" value="UniProtKB-KW"/>
</dbReference>
<dbReference type="Pfam" id="PF00698">
    <property type="entry name" value="Acyl_transf_1"/>
    <property type="match status" value="1"/>
</dbReference>
<protein>
    <submittedName>
        <fullName evidence="8">PKS_AT domain-containing protein</fullName>
    </submittedName>
</protein>
<dbReference type="GO" id="GO:0006006">
    <property type="term" value="P:glucose metabolic process"/>
    <property type="evidence" value="ECO:0007669"/>
    <property type="project" value="TreeGrafter"/>
</dbReference>
<sequence length="947" mass="108003">MIFWNGPYNRLLRLAFVFALVPWLYSTFNEQRRIQSYSVERALMLSWDKIVSQPSIFFRRVIVGINCNVDLIVSGTALLEHINSTTTERKDHEVLTNINDLYEAFTYFFSRGAPSERHMSDEKTFQDLVQTAGDLLQRSHYYIGGNAALMSEKIASSFPKTTTYLVGPIGPRLQALLHPSIVRTNSTRIVKDELHVIMEYKQGEILGEYVAPASSRFITSHDRYSGSSVVIEMFFKAISQFNPDLIILTGVHLLKHQNREMRMEKLRLIKRNLMQVDPKVPVHLEMGSISDSDYVQEVLKRIIPHVDSLALNEQELAFFSHVANGPYGDLYPMSPGAVHVHKVVEILYWLITTYGYDKTNPSSANYGYKLSRIHFHSLTFHLMVYRGTDWSNLGAALAAGARAAARQACQATADNNMDNVELRSSISLLLDKQLGKYYNFEPQKPLVSWMRNDVVFVYTPVLVCKFPTRTVGLDDVISATGLLFSQFYRFERSSAWHKLTEIISEVEESTRKCYESVKPVNKLVLCFVRNIRQAAKKSKTDLKYTTGSNRGPVQWIEDAASYSDAFSTDIDSFATFPYPRQVRRFILIYNYALIHRMKTAAKVKEGLQKQKEKKINFCHLPIEKQVVILFPGQGSQFIGMGSKACISVILQRFLTECPTAMDLYEKASEVLKYDVKKLCFEGPKTKIDQTIYCQPAVFVTSMAAMEKAKQDDEHLMEKVTYSAGFSVGEFNSLVLAGVLSFEDALRILKVRAETMHDCSQKVPSGMMTIQVHASTDLTSAIHDSRKFAIEQNDYSLCEIANFLFCGVKVIGASKVCMDFLEQNQDRYGFKVLKRLSVGGAFHTKLMKGAKSSLRKIFEEVQFKKPKINIFSNYTGHLYNDDINAIKSNLVKQVYNPVKWEQIQQLLFRLHEDCNFPTYMEVGPGRQLGTMFLRISKKAFKFYRNVSC</sequence>
<evidence type="ECO:0000313" key="7">
    <source>
        <dbReference type="Proteomes" id="UP000046393"/>
    </source>
</evidence>
<dbReference type="Proteomes" id="UP000046393">
    <property type="component" value="Unplaced"/>
</dbReference>
<dbReference type="InterPro" id="IPR014043">
    <property type="entry name" value="Acyl_transferase_dom"/>
</dbReference>
<dbReference type="PANTHER" id="PTHR21208">
    <property type="entry name" value="ADP-DEPENDENT GLUCOKINASE"/>
    <property type="match status" value="1"/>
</dbReference>
<feature type="domain" description="Malonyl-CoA:ACP transacylase (MAT)" evidence="6">
    <location>
        <begin position="629"/>
        <end position="945"/>
    </location>
</feature>
<keyword evidence="3" id="KW-0418">Kinase</keyword>
<dbReference type="GO" id="GO:0043843">
    <property type="term" value="F:ADP-specific glucokinase activity"/>
    <property type="evidence" value="ECO:0007669"/>
    <property type="project" value="TreeGrafter"/>
</dbReference>
<dbReference type="PROSITE" id="PS51255">
    <property type="entry name" value="ADPK"/>
    <property type="match status" value="1"/>
</dbReference>
<dbReference type="Gene3D" id="3.30.70.250">
    <property type="entry name" value="Malonyl-CoA ACP transacylase, ACP-binding"/>
    <property type="match status" value="1"/>
</dbReference>
<dbReference type="Gene3D" id="3.40.1190.20">
    <property type="match status" value="1"/>
</dbReference>
<dbReference type="PANTHER" id="PTHR21208:SF0">
    <property type="entry name" value="ADP-DEPENDENT GLUCOKINASE"/>
    <property type="match status" value="1"/>
</dbReference>
<evidence type="ECO:0000313" key="8">
    <source>
        <dbReference type="WBParaSite" id="SMUV_0000619701-mRNA-1"/>
    </source>
</evidence>
<evidence type="ECO:0000256" key="3">
    <source>
        <dbReference type="ARBA" id="ARBA00022777"/>
    </source>
</evidence>
<dbReference type="Pfam" id="PF04587">
    <property type="entry name" value="ADP_PFK_GK"/>
    <property type="match status" value="1"/>
</dbReference>
<organism evidence="7 8">
    <name type="scientific">Syphacia muris</name>
    <dbReference type="NCBI Taxonomy" id="451379"/>
    <lineage>
        <taxon>Eukaryota</taxon>
        <taxon>Metazoa</taxon>
        <taxon>Ecdysozoa</taxon>
        <taxon>Nematoda</taxon>
        <taxon>Chromadorea</taxon>
        <taxon>Rhabditida</taxon>
        <taxon>Spirurina</taxon>
        <taxon>Oxyuridomorpha</taxon>
        <taxon>Oxyuroidea</taxon>
        <taxon>Oxyuridae</taxon>
        <taxon>Syphacia</taxon>
    </lineage>
</organism>
<dbReference type="InterPro" id="IPR016035">
    <property type="entry name" value="Acyl_Trfase/lysoPLipase"/>
</dbReference>
<dbReference type="GO" id="GO:0046872">
    <property type="term" value="F:metal ion binding"/>
    <property type="evidence" value="ECO:0007669"/>
    <property type="project" value="UniProtKB-KW"/>
</dbReference>
<dbReference type="AlphaFoldDB" id="A0A0N5ANK8"/>
<keyword evidence="1" id="KW-0808">Transferase</keyword>
<dbReference type="InterPro" id="IPR007666">
    <property type="entry name" value="ADP_PFK/GK"/>
</dbReference>
<name>A0A0N5ANK8_9BILA</name>
<proteinExistence type="predicted"/>
<dbReference type="WBParaSite" id="SMUV_0000619701-mRNA-1">
    <property type="protein sequence ID" value="SMUV_0000619701-mRNA-1"/>
    <property type="gene ID" value="SMUV_0000619701"/>
</dbReference>
<keyword evidence="5" id="KW-0324">Glycolysis</keyword>
<dbReference type="STRING" id="451379.A0A0N5ANK8"/>